<evidence type="ECO:0000256" key="1">
    <source>
        <dbReference type="SAM" id="MobiDB-lite"/>
    </source>
</evidence>
<evidence type="ECO:0000313" key="2">
    <source>
        <dbReference type="EMBL" id="KYO39654.1"/>
    </source>
</evidence>
<sequence>MSATTRTASHWGGHLRSTGRSQKSQAYRKQQDRMLSYADCKVWPPQSSTVQLKDPKEDKKKWGDHIGLKWENN</sequence>
<evidence type="ECO:0000313" key="3">
    <source>
        <dbReference type="Proteomes" id="UP000050525"/>
    </source>
</evidence>
<accession>A0A151NS90</accession>
<protein>
    <submittedName>
        <fullName evidence="2">Uncharacterized protein</fullName>
    </submittedName>
</protein>
<gene>
    <name evidence="2" type="ORF">Y1Q_0018708</name>
</gene>
<comment type="caution">
    <text evidence="2">The sequence shown here is derived from an EMBL/GenBank/DDBJ whole genome shotgun (WGS) entry which is preliminary data.</text>
</comment>
<feature type="region of interest" description="Disordered" evidence="1">
    <location>
        <begin position="1"/>
        <end position="32"/>
    </location>
</feature>
<keyword evidence="3" id="KW-1185">Reference proteome</keyword>
<dbReference type="AlphaFoldDB" id="A0A151NS90"/>
<organism evidence="2 3">
    <name type="scientific">Alligator mississippiensis</name>
    <name type="common">American alligator</name>
    <dbReference type="NCBI Taxonomy" id="8496"/>
    <lineage>
        <taxon>Eukaryota</taxon>
        <taxon>Metazoa</taxon>
        <taxon>Chordata</taxon>
        <taxon>Craniata</taxon>
        <taxon>Vertebrata</taxon>
        <taxon>Euteleostomi</taxon>
        <taxon>Archelosauria</taxon>
        <taxon>Archosauria</taxon>
        <taxon>Crocodylia</taxon>
        <taxon>Alligatoridae</taxon>
        <taxon>Alligatorinae</taxon>
        <taxon>Alligator</taxon>
    </lineage>
</organism>
<feature type="compositionally biased region" description="Polar residues" evidence="1">
    <location>
        <begin position="18"/>
        <end position="28"/>
    </location>
</feature>
<feature type="region of interest" description="Disordered" evidence="1">
    <location>
        <begin position="46"/>
        <end position="73"/>
    </location>
</feature>
<proteinExistence type="predicted"/>
<dbReference type="Proteomes" id="UP000050525">
    <property type="component" value="Unassembled WGS sequence"/>
</dbReference>
<feature type="compositionally biased region" description="Basic and acidic residues" evidence="1">
    <location>
        <begin position="53"/>
        <end position="73"/>
    </location>
</feature>
<dbReference type="EMBL" id="AKHW03002185">
    <property type="protein sequence ID" value="KYO39654.1"/>
    <property type="molecule type" value="Genomic_DNA"/>
</dbReference>
<reference evidence="2 3" key="1">
    <citation type="journal article" date="2012" name="Genome Biol.">
        <title>Sequencing three crocodilian genomes to illuminate the evolution of archosaurs and amniotes.</title>
        <authorList>
            <person name="St John J.A."/>
            <person name="Braun E.L."/>
            <person name="Isberg S.R."/>
            <person name="Miles L.G."/>
            <person name="Chong A.Y."/>
            <person name="Gongora J."/>
            <person name="Dalzell P."/>
            <person name="Moran C."/>
            <person name="Bed'hom B."/>
            <person name="Abzhanov A."/>
            <person name="Burgess S.C."/>
            <person name="Cooksey A.M."/>
            <person name="Castoe T.A."/>
            <person name="Crawford N.G."/>
            <person name="Densmore L.D."/>
            <person name="Drew J.C."/>
            <person name="Edwards S.V."/>
            <person name="Faircloth B.C."/>
            <person name="Fujita M.K."/>
            <person name="Greenwold M.J."/>
            <person name="Hoffmann F.G."/>
            <person name="Howard J.M."/>
            <person name="Iguchi T."/>
            <person name="Janes D.E."/>
            <person name="Khan S.Y."/>
            <person name="Kohno S."/>
            <person name="de Koning A.J."/>
            <person name="Lance S.L."/>
            <person name="McCarthy F.M."/>
            <person name="McCormack J.E."/>
            <person name="Merchant M.E."/>
            <person name="Peterson D.G."/>
            <person name="Pollock D.D."/>
            <person name="Pourmand N."/>
            <person name="Raney B.J."/>
            <person name="Roessler K.A."/>
            <person name="Sanford J.R."/>
            <person name="Sawyer R.H."/>
            <person name="Schmidt C.J."/>
            <person name="Triplett E.W."/>
            <person name="Tuberville T.D."/>
            <person name="Venegas-Anaya M."/>
            <person name="Howard J.T."/>
            <person name="Jarvis E.D."/>
            <person name="Guillette L.J.Jr."/>
            <person name="Glenn T.C."/>
            <person name="Green R.E."/>
            <person name="Ray D.A."/>
        </authorList>
    </citation>
    <scope>NUCLEOTIDE SEQUENCE [LARGE SCALE GENOMIC DNA]</scope>
    <source>
        <strain evidence="2">KSC_2009_1</strain>
    </source>
</reference>
<name>A0A151NS90_ALLMI</name>